<gene>
    <name evidence="2" type="ORF">SAMN05216362_12621</name>
</gene>
<dbReference type="InterPro" id="IPR029465">
    <property type="entry name" value="ATPgrasp_TupA"/>
</dbReference>
<dbReference type="EMBL" id="FOES01000026">
    <property type="protein sequence ID" value="SEQ77349.1"/>
    <property type="molecule type" value="Genomic_DNA"/>
</dbReference>
<reference evidence="2 3" key="1">
    <citation type="submission" date="2016-10" db="EMBL/GenBank/DDBJ databases">
        <authorList>
            <person name="de Groot N.N."/>
        </authorList>
    </citation>
    <scope>NUCLEOTIDE SEQUENCE [LARGE SCALE GENOMIC DNA]</scope>
    <source>
        <strain evidence="2 3">DSM 21633</strain>
    </source>
</reference>
<sequence length="468" mass="55194">MNNQNKQHKADQNTSPLLVEKEKEVNLSRSLYELEREIEQLNLEIKHDEKVMKNMQKSPMWKVAKWFQKLKSVQKTNQYQIKELEDQIQSLKALLYTTKSELNLLNVNDRQLNTYKIMQMLAEEHHRGNLLQYLSNLIEQKKLHDQNYKNTLHHAARLLMKGKEDYQKVAYDQILNALKTEDIPEFMVRSGFKDKPVSLSPAASFRASLTMRMRQQQLTQSLPEWPLDQKELAYQFVDQFDVRRPYTDDMVYSLDKIPTKDGIVIKPEDGAGSRGVYLVHSSTKIADIKRNQTLFSIEQLKKHMQQDLNSGWVESDQWKIEELIYEDQTQHIPARDIKFYCFYGKVALILEITRYPELQYCWWTRDGQPIKTGKYEHELFKGEGVDAEELKMVEELSLNIPAPFLRIDFLKSEDGLVFGEFTPKPGNYDEFSDEIDEWLGNEYLEADNRLTHDLLNGKKFRLLEDKNK</sequence>
<dbReference type="RefSeq" id="WP_091774264.1">
    <property type="nucleotide sequence ID" value="NZ_FOES01000026.1"/>
</dbReference>
<dbReference type="Pfam" id="PF14305">
    <property type="entry name" value="ATPgrasp_TupA"/>
    <property type="match status" value="1"/>
</dbReference>
<evidence type="ECO:0000313" key="3">
    <source>
        <dbReference type="Proteomes" id="UP000199427"/>
    </source>
</evidence>
<name>A0A1H9IS61_9BACI</name>
<keyword evidence="1" id="KW-0175">Coiled coil</keyword>
<dbReference type="AlphaFoldDB" id="A0A1H9IS61"/>
<dbReference type="SUPFAM" id="SSF56059">
    <property type="entry name" value="Glutathione synthetase ATP-binding domain-like"/>
    <property type="match status" value="1"/>
</dbReference>
<organism evidence="2 3">
    <name type="scientific">Piscibacillus halophilus</name>
    <dbReference type="NCBI Taxonomy" id="571933"/>
    <lineage>
        <taxon>Bacteria</taxon>
        <taxon>Bacillati</taxon>
        <taxon>Bacillota</taxon>
        <taxon>Bacilli</taxon>
        <taxon>Bacillales</taxon>
        <taxon>Bacillaceae</taxon>
        <taxon>Piscibacillus</taxon>
    </lineage>
</organism>
<dbReference type="OrthoDB" id="9791827at2"/>
<proteinExistence type="predicted"/>
<evidence type="ECO:0000256" key="1">
    <source>
        <dbReference type="SAM" id="Coils"/>
    </source>
</evidence>
<protein>
    <submittedName>
        <fullName evidence="2">TupA-like ATPgrasp</fullName>
    </submittedName>
</protein>
<evidence type="ECO:0000313" key="2">
    <source>
        <dbReference type="EMBL" id="SEQ77349.1"/>
    </source>
</evidence>
<accession>A0A1H9IS61</accession>
<dbReference type="Proteomes" id="UP000199427">
    <property type="component" value="Unassembled WGS sequence"/>
</dbReference>
<dbReference type="STRING" id="571933.SAMN05216362_12621"/>
<feature type="coiled-coil region" evidence="1">
    <location>
        <begin position="24"/>
        <end position="101"/>
    </location>
</feature>
<keyword evidence="3" id="KW-1185">Reference proteome</keyword>